<protein>
    <submittedName>
        <fullName evidence="1">Uncharacterized protein</fullName>
    </submittedName>
</protein>
<organism evidence="1">
    <name type="scientific">marine sediment metagenome</name>
    <dbReference type="NCBI Taxonomy" id="412755"/>
    <lineage>
        <taxon>unclassified sequences</taxon>
        <taxon>metagenomes</taxon>
        <taxon>ecological metagenomes</taxon>
    </lineage>
</organism>
<name>X0VT92_9ZZZZ</name>
<dbReference type="AlphaFoldDB" id="X0VT92"/>
<proteinExistence type="predicted"/>
<evidence type="ECO:0000313" key="1">
    <source>
        <dbReference type="EMBL" id="GAG15673.1"/>
    </source>
</evidence>
<accession>X0VT92</accession>
<reference evidence="1" key="1">
    <citation type="journal article" date="2014" name="Front. Microbiol.">
        <title>High frequency of phylogenetically diverse reductive dehalogenase-homologous genes in deep subseafloor sedimentary metagenomes.</title>
        <authorList>
            <person name="Kawai M."/>
            <person name="Futagami T."/>
            <person name="Toyoda A."/>
            <person name="Takaki Y."/>
            <person name="Nishi S."/>
            <person name="Hori S."/>
            <person name="Arai W."/>
            <person name="Tsubouchi T."/>
            <person name="Morono Y."/>
            <person name="Uchiyama I."/>
            <person name="Ito T."/>
            <person name="Fujiyama A."/>
            <person name="Inagaki F."/>
            <person name="Takami H."/>
        </authorList>
    </citation>
    <scope>NUCLEOTIDE SEQUENCE</scope>
    <source>
        <strain evidence="1">Expedition CK06-06</strain>
    </source>
</reference>
<comment type="caution">
    <text evidence="1">The sequence shown here is derived from an EMBL/GenBank/DDBJ whole genome shotgun (WGS) entry which is preliminary data.</text>
</comment>
<sequence>MKLSIHDAVEMSYWKHQKRSPRVMTKPERKRVHRKVGVRIEDVIWRFIEDPEMELCIMGKVNDV</sequence>
<dbReference type="EMBL" id="BARS01037803">
    <property type="protein sequence ID" value="GAG15673.1"/>
    <property type="molecule type" value="Genomic_DNA"/>
</dbReference>
<gene>
    <name evidence="1" type="ORF">S01H1_57918</name>
</gene>